<dbReference type="EMBL" id="UZAN01048585">
    <property type="protein sequence ID" value="VDP86560.1"/>
    <property type="molecule type" value="Genomic_DNA"/>
</dbReference>
<protein>
    <submittedName>
        <fullName evidence="1 3">Uncharacterized protein</fullName>
    </submittedName>
</protein>
<name>A0A183AT67_9TREM</name>
<dbReference type="Proteomes" id="UP000272942">
    <property type="component" value="Unassembled WGS sequence"/>
</dbReference>
<dbReference type="AlphaFoldDB" id="A0A183AT67"/>
<keyword evidence="2" id="KW-1185">Reference proteome</keyword>
<organism evidence="3">
    <name type="scientific">Echinostoma caproni</name>
    <dbReference type="NCBI Taxonomy" id="27848"/>
    <lineage>
        <taxon>Eukaryota</taxon>
        <taxon>Metazoa</taxon>
        <taxon>Spiralia</taxon>
        <taxon>Lophotrochozoa</taxon>
        <taxon>Platyhelminthes</taxon>
        <taxon>Trematoda</taxon>
        <taxon>Digenea</taxon>
        <taxon>Plagiorchiida</taxon>
        <taxon>Echinostomata</taxon>
        <taxon>Echinostomatoidea</taxon>
        <taxon>Echinostomatidae</taxon>
        <taxon>Echinostoma</taxon>
    </lineage>
</organism>
<accession>A0A183AT67</accession>
<dbReference type="WBParaSite" id="ECPE_0001018401-mRNA-1">
    <property type="protein sequence ID" value="ECPE_0001018401-mRNA-1"/>
    <property type="gene ID" value="ECPE_0001018401"/>
</dbReference>
<proteinExistence type="predicted"/>
<gene>
    <name evidence="1" type="ORF">ECPE_LOCUS10150</name>
</gene>
<reference evidence="1 2" key="2">
    <citation type="submission" date="2018-11" db="EMBL/GenBank/DDBJ databases">
        <authorList>
            <consortium name="Pathogen Informatics"/>
        </authorList>
    </citation>
    <scope>NUCLEOTIDE SEQUENCE [LARGE SCALE GENOMIC DNA]</scope>
    <source>
        <strain evidence="1 2">Egypt</strain>
    </source>
</reference>
<evidence type="ECO:0000313" key="1">
    <source>
        <dbReference type="EMBL" id="VDP86560.1"/>
    </source>
</evidence>
<reference evidence="3" key="1">
    <citation type="submission" date="2016-06" db="UniProtKB">
        <authorList>
            <consortium name="WormBaseParasite"/>
        </authorList>
    </citation>
    <scope>IDENTIFICATION</scope>
</reference>
<evidence type="ECO:0000313" key="3">
    <source>
        <dbReference type="WBParaSite" id="ECPE_0001018401-mRNA-1"/>
    </source>
</evidence>
<evidence type="ECO:0000313" key="2">
    <source>
        <dbReference type="Proteomes" id="UP000272942"/>
    </source>
</evidence>
<sequence length="47" mass="5688">MNCNGSWPVNWRSQKPNAARKWVSFENETSWRTHLNAFMMFFYICLS</sequence>